<dbReference type="EMBL" id="JAHLFW010000088">
    <property type="protein sequence ID" value="MBU3838712.1"/>
    <property type="molecule type" value="Genomic_DNA"/>
</dbReference>
<dbReference type="AlphaFoldDB" id="A0A948TCE2"/>
<gene>
    <name evidence="9" type="ORF">H9777_10470</name>
</gene>
<proteinExistence type="predicted"/>
<keyword evidence="6 8" id="KW-1133">Transmembrane helix</keyword>
<dbReference type="InterPro" id="IPR050297">
    <property type="entry name" value="LipidA_mod_glycosyltrf_83"/>
</dbReference>
<dbReference type="GO" id="GO:0016763">
    <property type="term" value="F:pentosyltransferase activity"/>
    <property type="evidence" value="ECO:0007669"/>
    <property type="project" value="TreeGrafter"/>
</dbReference>
<name>A0A948TCE2_9BACT</name>
<comment type="subcellular location">
    <subcellularLocation>
        <location evidence="1">Cell membrane</location>
        <topology evidence="1">Multi-pass membrane protein</topology>
    </subcellularLocation>
</comment>
<feature type="transmembrane region" description="Helical" evidence="8">
    <location>
        <begin position="215"/>
        <end position="236"/>
    </location>
</feature>
<dbReference type="GO" id="GO:0009103">
    <property type="term" value="P:lipopolysaccharide biosynthetic process"/>
    <property type="evidence" value="ECO:0007669"/>
    <property type="project" value="UniProtKB-ARBA"/>
</dbReference>
<evidence type="ECO:0000256" key="2">
    <source>
        <dbReference type="ARBA" id="ARBA00022475"/>
    </source>
</evidence>
<sequence length="530" mass="61636">MYNAKNITDKIDSISFLKWMLFIFICLIPISALRDFTPANELRYISIADEAIRNGHWFMLTNNGEPYSDKPPFYFWLLMISKMITGEYHIWLLMMFSIIPALGCIYTMDKWCDKELEKGYRSIAPLLLITTGYFVGTAMVLRMDMLMVWFIILALREFYRMYTREGSFKRHQILFGIYILLGFYSKAFMGVLIPLMTSLVFLITKKEGKTFFRYWNWKVWSIVIGGIALWFVMVWVEAGSEYLYNLTVGQTVSRSVKVSVHKHPFYFYIIYLSYGVAPWTFLYVGNIIWGMKNKMFKSDLQKLFIIEILSTFVMLSCFGSKLAIYLVPIFPFMTYLSLMCMEKLQWNKWQAFAASFPGFVILLALPTYIVAARFMPEITSPLLMVCSILLTATGVLSIVMAWKNRNIKLTIVTFCSGFLITAFVAGFAMPKFNPQIGYGELCRKAQEKEKEWNVSGVTTLGVWRAQNMDVYFPDRLTVYSRHEADSLKNVNNSLLILDGRYKEEENIKSYIDGKEQVEILDGKYVLVRIQ</sequence>
<dbReference type="PANTHER" id="PTHR33908:SF3">
    <property type="entry name" value="UNDECAPRENYL PHOSPHATE-ALPHA-4-AMINO-4-DEOXY-L-ARABINOSE ARABINOSYL TRANSFERASE"/>
    <property type="match status" value="1"/>
</dbReference>
<evidence type="ECO:0000256" key="8">
    <source>
        <dbReference type="SAM" id="Phobius"/>
    </source>
</evidence>
<evidence type="ECO:0000256" key="4">
    <source>
        <dbReference type="ARBA" id="ARBA00022679"/>
    </source>
</evidence>
<protein>
    <submittedName>
        <fullName evidence="9">Dolichyl-phosphate-mannose--protein mannosyltransferase</fullName>
    </submittedName>
</protein>
<evidence type="ECO:0000256" key="1">
    <source>
        <dbReference type="ARBA" id="ARBA00004651"/>
    </source>
</evidence>
<evidence type="ECO:0000256" key="5">
    <source>
        <dbReference type="ARBA" id="ARBA00022692"/>
    </source>
</evidence>
<evidence type="ECO:0000256" key="6">
    <source>
        <dbReference type="ARBA" id="ARBA00022989"/>
    </source>
</evidence>
<feature type="transmembrane region" description="Helical" evidence="8">
    <location>
        <begin position="175"/>
        <end position="203"/>
    </location>
</feature>
<keyword evidence="2" id="KW-1003">Cell membrane</keyword>
<feature type="transmembrane region" description="Helical" evidence="8">
    <location>
        <begin position="265"/>
        <end position="291"/>
    </location>
</feature>
<keyword evidence="5 8" id="KW-0812">Transmembrane</keyword>
<reference evidence="9" key="2">
    <citation type="submission" date="2021-04" db="EMBL/GenBank/DDBJ databases">
        <authorList>
            <person name="Gilroy R."/>
        </authorList>
    </citation>
    <scope>NUCLEOTIDE SEQUENCE</scope>
    <source>
        <strain evidence="9">G4-2901</strain>
    </source>
</reference>
<feature type="transmembrane region" description="Helical" evidence="8">
    <location>
        <begin position="407"/>
        <end position="428"/>
    </location>
</feature>
<reference evidence="9" key="1">
    <citation type="journal article" date="2021" name="PeerJ">
        <title>Extensive microbial diversity within the chicken gut microbiome revealed by metagenomics and culture.</title>
        <authorList>
            <person name="Gilroy R."/>
            <person name="Ravi A."/>
            <person name="Getino M."/>
            <person name="Pursley I."/>
            <person name="Horton D.L."/>
            <person name="Alikhan N.F."/>
            <person name="Baker D."/>
            <person name="Gharbi K."/>
            <person name="Hall N."/>
            <person name="Watson M."/>
            <person name="Adriaenssens E.M."/>
            <person name="Foster-Nyarko E."/>
            <person name="Jarju S."/>
            <person name="Secka A."/>
            <person name="Antonio M."/>
            <person name="Oren A."/>
            <person name="Chaudhuri R.R."/>
            <person name="La Ragione R."/>
            <person name="Hildebrand F."/>
            <person name="Pallen M.J."/>
        </authorList>
    </citation>
    <scope>NUCLEOTIDE SEQUENCE</scope>
    <source>
        <strain evidence="9">G4-2901</strain>
    </source>
</reference>
<dbReference type="Proteomes" id="UP000783796">
    <property type="component" value="Unassembled WGS sequence"/>
</dbReference>
<dbReference type="PANTHER" id="PTHR33908">
    <property type="entry name" value="MANNOSYLTRANSFERASE YKCB-RELATED"/>
    <property type="match status" value="1"/>
</dbReference>
<keyword evidence="7 8" id="KW-0472">Membrane</keyword>
<feature type="transmembrane region" description="Helical" evidence="8">
    <location>
        <begin position="349"/>
        <end position="370"/>
    </location>
</feature>
<comment type="caution">
    <text evidence="9">The sequence shown here is derived from an EMBL/GenBank/DDBJ whole genome shotgun (WGS) entry which is preliminary data.</text>
</comment>
<dbReference type="GO" id="GO:0010041">
    <property type="term" value="P:response to iron(III) ion"/>
    <property type="evidence" value="ECO:0007669"/>
    <property type="project" value="TreeGrafter"/>
</dbReference>
<evidence type="ECO:0000313" key="9">
    <source>
        <dbReference type="EMBL" id="MBU3838712.1"/>
    </source>
</evidence>
<organism evidence="9 10">
    <name type="scientific">Candidatus Phocaeicola faecigallinarum</name>
    <dbReference type="NCBI Taxonomy" id="2838732"/>
    <lineage>
        <taxon>Bacteria</taxon>
        <taxon>Pseudomonadati</taxon>
        <taxon>Bacteroidota</taxon>
        <taxon>Bacteroidia</taxon>
        <taxon>Bacteroidales</taxon>
        <taxon>Bacteroidaceae</taxon>
        <taxon>Phocaeicola</taxon>
    </lineage>
</organism>
<dbReference type="GO" id="GO:0005886">
    <property type="term" value="C:plasma membrane"/>
    <property type="evidence" value="ECO:0007669"/>
    <property type="project" value="UniProtKB-SubCell"/>
</dbReference>
<feature type="transmembrane region" description="Helical" evidence="8">
    <location>
        <begin position="16"/>
        <end position="33"/>
    </location>
</feature>
<feature type="transmembrane region" description="Helical" evidence="8">
    <location>
        <begin position="88"/>
        <end position="106"/>
    </location>
</feature>
<keyword evidence="4" id="KW-0808">Transferase</keyword>
<feature type="transmembrane region" description="Helical" evidence="8">
    <location>
        <begin position="126"/>
        <end position="155"/>
    </location>
</feature>
<feature type="transmembrane region" description="Helical" evidence="8">
    <location>
        <begin position="382"/>
        <end position="401"/>
    </location>
</feature>
<evidence type="ECO:0000313" key="10">
    <source>
        <dbReference type="Proteomes" id="UP000783796"/>
    </source>
</evidence>
<evidence type="ECO:0000256" key="7">
    <source>
        <dbReference type="ARBA" id="ARBA00023136"/>
    </source>
</evidence>
<evidence type="ECO:0000256" key="3">
    <source>
        <dbReference type="ARBA" id="ARBA00022676"/>
    </source>
</evidence>
<feature type="transmembrane region" description="Helical" evidence="8">
    <location>
        <begin position="303"/>
        <end position="329"/>
    </location>
</feature>
<accession>A0A948TCE2</accession>
<keyword evidence="3 9" id="KW-0328">Glycosyltransferase</keyword>